<dbReference type="STRING" id="755732.Fluta_0990"/>
<dbReference type="Proteomes" id="UP000007463">
    <property type="component" value="Chromosome"/>
</dbReference>
<dbReference type="RefSeq" id="WP_013685763.1">
    <property type="nucleotide sequence ID" value="NC_015321.1"/>
</dbReference>
<organism evidence="1 2">
    <name type="scientific">Fluviicola taffensis (strain DSM 16823 / NCIMB 13979 / RW262)</name>
    <dbReference type="NCBI Taxonomy" id="755732"/>
    <lineage>
        <taxon>Bacteria</taxon>
        <taxon>Pseudomonadati</taxon>
        <taxon>Bacteroidota</taxon>
        <taxon>Flavobacteriia</taxon>
        <taxon>Flavobacteriales</taxon>
        <taxon>Crocinitomicaceae</taxon>
        <taxon>Fluviicola</taxon>
    </lineage>
</organism>
<dbReference type="HOGENOM" id="CLU_697835_0_0_10"/>
<reference evidence="2" key="2">
    <citation type="submission" date="2011-02" db="EMBL/GenBank/DDBJ databases">
        <title>The complete genome of Fluviicola taffensis DSM 16823.</title>
        <authorList>
            <consortium name="US DOE Joint Genome Institute (JGI-PGF)"/>
            <person name="Lucas S."/>
            <person name="Copeland A."/>
            <person name="Lapidus A."/>
            <person name="Bruce D."/>
            <person name="Goodwin L."/>
            <person name="Pitluck S."/>
            <person name="Kyrpides N."/>
            <person name="Mavromatis K."/>
            <person name="Ivanova N."/>
            <person name="Mikhailova N."/>
            <person name="Pagani I."/>
            <person name="Chertkov O."/>
            <person name="Detter J.C."/>
            <person name="Han C."/>
            <person name="Tapia R."/>
            <person name="Land M."/>
            <person name="Hauser L."/>
            <person name="Markowitz V."/>
            <person name="Cheng J.-F."/>
            <person name="Hugenholtz P."/>
            <person name="Woyke T."/>
            <person name="Wu D."/>
            <person name="Tindall B."/>
            <person name="Pomrenke H.G."/>
            <person name="Brambilla E."/>
            <person name="Klenk H.-P."/>
            <person name="Eisen J.A."/>
        </authorList>
    </citation>
    <scope>NUCLEOTIDE SEQUENCE [LARGE SCALE GENOMIC DNA]</scope>
    <source>
        <strain evidence="2">DSM 16823 / RW262 / RW262</strain>
    </source>
</reference>
<name>F2I944_FLUTR</name>
<protein>
    <submittedName>
        <fullName evidence="1">Uncharacterized protein</fullName>
    </submittedName>
</protein>
<sequence length="395" mass="45712" precursor="true">MNTSKTFAFFVLITIPFLVKSQEYDPFTPYSFIKNDTNKTILFSCVSFKEGNASAIRYNFRDPVVMKQQNVATRGSYDRQDEYHLLGWRSETVFSYTNVECDANGVAPNINVTGYKDIDVKHFDVRDFYSDDAHIIWRWDRDATLYYKLTLYSWVPGGDHVYEDGKPYNSNDMCRICKAYKERNSETGEVEMVTNESRYENADGKVIFYFETKEMAAELISKIKKYGKATDPYKGDVNPFVFTLDHKTGKTITLKKEDITFHNDTYTDFTFVNDQKLWIVTIDSTLDSQMEIKIPKTTIRSIPIEFIDKGDFEEHYVTDRGNMVEIRFISTNDGVVDTYSFGEFRRGICRANIGKIDKANGYSGANSVLFYLKDYSAMEELLKKLGKTSIPMEKL</sequence>
<dbReference type="AlphaFoldDB" id="F2I944"/>
<reference evidence="1 2" key="1">
    <citation type="journal article" date="2011" name="Stand. Genomic Sci.">
        <title>Complete genome sequence of the gliding freshwater bacterium Fluviicola taffensis type strain (RW262).</title>
        <authorList>
            <person name="Woyke T."/>
            <person name="Chertkov O."/>
            <person name="Lapidus A."/>
            <person name="Nolan M."/>
            <person name="Lucas S."/>
            <person name="Del Rio T.G."/>
            <person name="Tice H."/>
            <person name="Cheng J.F."/>
            <person name="Tapia R."/>
            <person name="Han C."/>
            <person name="Goodwin L."/>
            <person name="Pitluck S."/>
            <person name="Liolios K."/>
            <person name="Pagani I."/>
            <person name="Ivanova N."/>
            <person name="Huntemann M."/>
            <person name="Mavromatis K."/>
            <person name="Mikhailova N."/>
            <person name="Pati A."/>
            <person name="Chen A."/>
            <person name="Palaniappan K."/>
            <person name="Land M."/>
            <person name="Hauser L."/>
            <person name="Brambilla E.M."/>
            <person name="Rohde M."/>
            <person name="Mwirichia R."/>
            <person name="Sikorski J."/>
            <person name="Tindall B.J."/>
            <person name="Goker M."/>
            <person name="Bristow J."/>
            <person name="Eisen J.A."/>
            <person name="Markowitz V."/>
            <person name="Hugenholtz P."/>
            <person name="Klenk H.P."/>
            <person name="Kyrpides N.C."/>
        </authorList>
    </citation>
    <scope>NUCLEOTIDE SEQUENCE [LARGE SCALE GENOMIC DNA]</scope>
    <source>
        <strain evidence="2">DSM 16823 / RW262 / RW262</strain>
    </source>
</reference>
<accession>F2I944</accession>
<gene>
    <name evidence="1" type="ordered locus">Fluta_0990</name>
</gene>
<dbReference type="EMBL" id="CP002542">
    <property type="protein sequence ID" value="AEA42991.1"/>
    <property type="molecule type" value="Genomic_DNA"/>
</dbReference>
<proteinExistence type="predicted"/>
<dbReference type="KEGG" id="fte:Fluta_0990"/>
<keyword evidence="2" id="KW-1185">Reference proteome</keyword>
<evidence type="ECO:0000313" key="2">
    <source>
        <dbReference type="Proteomes" id="UP000007463"/>
    </source>
</evidence>
<evidence type="ECO:0000313" key="1">
    <source>
        <dbReference type="EMBL" id="AEA42991.1"/>
    </source>
</evidence>